<dbReference type="InterPro" id="IPR019965">
    <property type="entry name" value="PPOX_F420-dep_Rv2061_put"/>
</dbReference>
<sequence>MIAELGKGKYLLLTTFRKDGTPVPTPVWVAPGESEDVIYAWSARDTGKVKRIRRSGDVEVGPCDVRGKPQGPSVKAHARLLDDDASDRVRARISKKYGVFGWVTVFGSKLRRGRTGSIGIEITPAAS</sequence>
<dbReference type="NCBIfam" id="TIGR03666">
    <property type="entry name" value="Rv2061_F420"/>
    <property type="match status" value="1"/>
</dbReference>
<proteinExistence type="predicted"/>
<dbReference type="InterPro" id="IPR052019">
    <property type="entry name" value="F420H2_bilvrd_red/Heme_oxyg"/>
</dbReference>
<dbReference type="PANTHER" id="PTHR35176">
    <property type="entry name" value="HEME OXYGENASE HI_0854-RELATED"/>
    <property type="match status" value="1"/>
</dbReference>
<reference evidence="3" key="1">
    <citation type="journal article" date="2019" name="Int. J. Syst. Evol. Microbiol.">
        <title>The Global Catalogue of Microorganisms (GCM) 10K type strain sequencing project: providing services to taxonomists for standard genome sequencing and annotation.</title>
        <authorList>
            <consortium name="The Broad Institute Genomics Platform"/>
            <consortium name="The Broad Institute Genome Sequencing Center for Infectious Disease"/>
            <person name="Wu L."/>
            <person name="Ma J."/>
        </authorList>
    </citation>
    <scope>NUCLEOTIDE SEQUENCE [LARGE SCALE GENOMIC DNA]</scope>
    <source>
        <strain evidence="3">CGMCC 4.7367</strain>
    </source>
</reference>
<dbReference type="EMBL" id="BNAR01000010">
    <property type="protein sequence ID" value="GHH51140.1"/>
    <property type="molecule type" value="Genomic_DNA"/>
</dbReference>
<comment type="caution">
    <text evidence="2">The sequence shown here is derived from an EMBL/GenBank/DDBJ whole genome shotgun (WGS) entry which is preliminary data.</text>
</comment>
<dbReference type="PANTHER" id="PTHR35176:SF11">
    <property type="entry name" value="PYRIDOXAMINE 5'-PHOSPHATE OXIDASE FAMILY PROTEIN"/>
    <property type="match status" value="1"/>
</dbReference>
<protein>
    <submittedName>
        <fullName evidence="2">PPOX class F420-dependent oxidoreductase</fullName>
    </submittedName>
</protein>
<evidence type="ECO:0000256" key="1">
    <source>
        <dbReference type="ARBA" id="ARBA00023002"/>
    </source>
</evidence>
<dbReference type="RefSeq" id="WP_191302805.1">
    <property type="nucleotide sequence ID" value="NZ_BNAR01000010.1"/>
</dbReference>
<gene>
    <name evidence="2" type="ORF">GCM10017774_61300</name>
</gene>
<keyword evidence="1" id="KW-0560">Oxidoreductase</keyword>
<evidence type="ECO:0000313" key="3">
    <source>
        <dbReference type="Proteomes" id="UP000605568"/>
    </source>
</evidence>
<accession>A0ABQ3MP45</accession>
<dbReference type="Gene3D" id="2.30.110.10">
    <property type="entry name" value="Electron Transport, Fmn-binding Protein, Chain A"/>
    <property type="match status" value="1"/>
</dbReference>
<dbReference type="InterPro" id="IPR012349">
    <property type="entry name" value="Split_barrel_FMN-bd"/>
</dbReference>
<organism evidence="2 3">
    <name type="scientific">Lentzea cavernae</name>
    <dbReference type="NCBI Taxonomy" id="2020703"/>
    <lineage>
        <taxon>Bacteria</taxon>
        <taxon>Bacillati</taxon>
        <taxon>Actinomycetota</taxon>
        <taxon>Actinomycetes</taxon>
        <taxon>Pseudonocardiales</taxon>
        <taxon>Pseudonocardiaceae</taxon>
        <taxon>Lentzea</taxon>
    </lineage>
</organism>
<keyword evidence="3" id="KW-1185">Reference proteome</keyword>
<dbReference type="SUPFAM" id="SSF50475">
    <property type="entry name" value="FMN-binding split barrel"/>
    <property type="match status" value="1"/>
</dbReference>
<name>A0ABQ3MP45_9PSEU</name>
<dbReference type="Proteomes" id="UP000605568">
    <property type="component" value="Unassembled WGS sequence"/>
</dbReference>
<evidence type="ECO:0000313" key="2">
    <source>
        <dbReference type="EMBL" id="GHH51140.1"/>
    </source>
</evidence>